<dbReference type="InterPro" id="IPR036388">
    <property type="entry name" value="WH-like_DNA-bd_sf"/>
</dbReference>
<protein>
    <submittedName>
        <fullName evidence="2">Putative transcriptional regulator</fullName>
    </submittedName>
</protein>
<evidence type="ECO:0000259" key="1">
    <source>
        <dbReference type="Pfam" id="PF03551"/>
    </source>
</evidence>
<organism evidence="2 3">
    <name type="scientific">Desulfosporosinus acidiphilus (strain DSM 22704 / JCM 16185 / SJ4)</name>
    <dbReference type="NCBI Taxonomy" id="646529"/>
    <lineage>
        <taxon>Bacteria</taxon>
        <taxon>Bacillati</taxon>
        <taxon>Bacillota</taxon>
        <taxon>Clostridia</taxon>
        <taxon>Eubacteriales</taxon>
        <taxon>Desulfitobacteriaceae</taxon>
        <taxon>Desulfosporosinus</taxon>
    </lineage>
</organism>
<feature type="domain" description="Transcription regulator PadR N-terminal" evidence="1">
    <location>
        <begin position="16"/>
        <end position="84"/>
    </location>
</feature>
<dbReference type="PANTHER" id="PTHR33169:SF13">
    <property type="entry name" value="PADR-FAMILY TRANSCRIPTIONAL REGULATOR"/>
    <property type="match status" value="1"/>
</dbReference>
<dbReference type="EMBL" id="CP003639">
    <property type="protein sequence ID" value="AFM41475.1"/>
    <property type="molecule type" value="Genomic_DNA"/>
</dbReference>
<dbReference type="PANTHER" id="PTHR33169">
    <property type="entry name" value="PADR-FAMILY TRANSCRIPTIONAL REGULATOR"/>
    <property type="match status" value="1"/>
</dbReference>
<gene>
    <name evidence="2" type="ordered locus">Desaci_2533</name>
</gene>
<dbReference type="Pfam" id="PF03551">
    <property type="entry name" value="PadR"/>
    <property type="match status" value="1"/>
</dbReference>
<dbReference type="SUPFAM" id="SSF46785">
    <property type="entry name" value="Winged helix' DNA-binding domain"/>
    <property type="match status" value="1"/>
</dbReference>
<dbReference type="RefSeq" id="WP_014827473.1">
    <property type="nucleotide sequence ID" value="NC_018068.1"/>
</dbReference>
<keyword evidence="3" id="KW-1185">Reference proteome</keyword>
<name>I4D6Q1_DESAJ</name>
<proteinExistence type="predicted"/>
<reference evidence="2 3" key="1">
    <citation type="journal article" date="2012" name="J. Bacteriol.">
        <title>Complete genome sequences of Desulfosporosinus orientis DSM765T, Desulfosporosinus youngiae DSM17734T, Desulfosporosinus meridiei DSM13257T, and Desulfosporosinus acidiphilus DSM22704T.</title>
        <authorList>
            <person name="Pester M."/>
            <person name="Brambilla E."/>
            <person name="Alazard D."/>
            <person name="Rattei T."/>
            <person name="Weinmaier T."/>
            <person name="Han J."/>
            <person name="Lucas S."/>
            <person name="Lapidus A."/>
            <person name="Cheng J.F."/>
            <person name="Goodwin L."/>
            <person name="Pitluck S."/>
            <person name="Peters L."/>
            <person name="Ovchinnikova G."/>
            <person name="Teshima H."/>
            <person name="Detter J.C."/>
            <person name="Han C.S."/>
            <person name="Tapia R."/>
            <person name="Land M.L."/>
            <person name="Hauser L."/>
            <person name="Kyrpides N.C."/>
            <person name="Ivanova N.N."/>
            <person name="Pagani I."/>
            <person name="Huntmann M."/>
            <person name="Wei C.L."/>
            <person name="Davenport K.W."/>
            <person name="Daligault H."/>
            <person name="Chain P.S."/>
            <person name="Chen A."/>
            <person name="Mavromatis K."/>
            <person name="Markowitz V."/>
            <person name="Szeto E."/>
            <person name="Mikhailova N."/>
            <person name="Pati A."/>
            <person name="Wagner M."/>
            <person name="Woyke T."/>
            <person name="Ollivier B."/>
            <person name="Klenk H.P."/>
            <person name="Spring S."/>
            <person name="Loy A."/>
        </authorList>
    </citation>
    <scope>NUCLEOTIDE SEQUENCE [LARGE SCALE GENOMIC DNA]</scope>
    <source>
        <strain evidence="3">DSM 22704 / JCM 16185 / SJ4</strain>
    </source>
</reference>
<dbReference type="Gene3D" id="1.10.10.10">
    <property type="entry name" value="Winged helix-like DNA-binding domain superfamily/Winged helix DNA-binding domain"/>
    <property type="match status" value="1"/>
</dbReference>
<dbReference type="OrthoDB" id="9814826at2"/>
<dbReference type="AlphaFoldDB" id="I4D6Q1"/>
<dbReference type="HOGENOM" id="CLU_063440_4_0_9"/>
<accession>I4D6Q1</accession>
<dbReference type="STRING" id="646529.Desaci_2533"/>
<evidence type="ECO:0000313" key="2">
    <source>
        <dbReference type="EMBL" id="AFM41475.1"/>
    </source>
</evidence>
<dbReference type="InterPro" id="IPR036390">
    <property type="entry name" value="WH_DNA-bd_sf"/>
</dbReference>
<dbReference type="Proteomes" id="UP000002892">
    <property type="component" value="Chromosome"/>
</dbReference>
<sequence length="106" mass="11734">MRSNDLGRFSDASFLILSSLANGPKHGYAMMEDIKLFSGTQLEPGTLYGAISRLEKQGWIESLVTEERRRPYRITGAGITALREQVATLEQVAMVGKNRLATLEGF</sequence>
<dbReference type="eggNOG" id="COG1695">
    <property type="taxonomic scope" value="Bacteria"/>
</dbReference>
<evidence type="ECO:0000313" key="3">
    <source>
        <dbReference type="Proteomes" id="UP000002892"/>
    </source>
</evidence>
<dbReference type="InterPro" id="IPR052509">
    <property type="entry name" value="Metal_resp_DNA-bind_regulator"/>
</dbReference>
<dbReference type="InterPro" id="IPR005149">
    <property type="entry name" value="Tscrpt_reg_PadR_N"/>
</dbReference>
<dbReference type="KEGG" id="dai:Desaci_2533"/>